<dbReference type="EMBL" id="MF498773">
    <property type="protein sequence ID" value="ATI17552.1"/>
    <property type="molecule type" value="Genomic_DNA"/>
</dbReference>
<sequence>MDKSGSFRIKSGSFCINDMVFKRPIHVVVDMDKVESIGDMKELLMIVLGSMCGGNGMETKLNLYLPEELVDTKPFLKRVS</sequence>
<dbReference type="Proteomes" id="UP000230211">
    <property type="component" value="Segment"/>
</dbReference>
<protein>
    <submittedName>
        <fullName evidence="1">Uncharacterized protein</fullName>
    </submittedName>
</protein>
<proteinExistence type="predicted"/>
<organism evidence="1 2">
    <name type="scientific">Aeromonas phage AS-szw</name>
    <dbReference type="NCBI Taxonomy" id="2026114"/>
    <lineage>
        <taxon>Viruses</taxon>
        <taxon>Duplodnaviria</taxon>
        <taxon>Heunggongvirae</taxon>
        <taxon>Uroviricota</taxon>
        <taxon>Caudoviricetes</taxon>
        <taxon>Pantevenvirales</taxon>
        <taxon>Straboviridae</taxon>
        <taxon>Emmerichvirinae</taxon>
        <taxon>Ceceduovirus</taxon>
        <taxon>Ceceduovirus aszj</taxon>
    </lineage>
</organism>
<name>A0A291LDQ6_9CAUD</name>
<accession>A0A291LDQ6</accession>
<reference evidence="1 2" key="1">
    <citation type="submission" date="2017-07" db="EMBL/GenBank/DDBJ databases">
        <title>In vitro design and evaluation of phage cocktails against multidrug-resistant Aeromonas salmonicida.</title>
        <authorList>
            <person name="Chen L."/>
            <person name="Yuan S."/>
            <person name="Ma Y."/>
        </authorList>
    </citation>
    <scope>NUCLEOTIDE SEQUENCE [LARGE SCALE GENOMIC DNA]</scope>
</reference>
<evidence type="ECO:0000313" key="2">
    <source>
        <dbReference type="Proteomes" id="UP000230211"/>
    </source>
</evidence>
<evidence type="ECO:0000313" key="1">
    <source>
        <dbReference type="EMBL" id="ATI17552.1"/>
    </source>
</evidence>